<dbReference type="Proteomes" id="UP000186601">
    <property type="component" value="Unassembled WGS sequence"/>
</dbReference>
<organism evidence="2 3">
    <name type="scientific">Hermanssonia centrifuga</name>
    <dbReference type="NCBI Taxonomy" id="98765"/>
    <lineage>
        <taxon>Eukaryota</taxon>
        <taxon>Fungi</taxon>
        <taxon>Dikarya</taxon>
        <taxon>Basidiomycota</taxon>
        <taxon>Agaricomycotina</taxon>
        <taxon>Agaricomycetes</taxon>
        <taxon>Polyporales</taxon>
        <taxon>Meruliaceae</taxon>
        <taxon>Hermanssonia</taxon>
    </lineage>
</organism>
<dbReference type="SUPFAM" id="SSF52047">
    <property type="entry name" value="RNI-like"/>
    <property type="match status" value="1"/>
</dbReference>
<accession>A0A2R6NIN0</accession>
<gene>
    <name evidence="2" type="ORF">PHLCEN_2v11828</name>
</gene>
<dbReference type="Pfam" id="PF12937">
    <property type="entry name" value="F-box-like"/>
    <property type="match status" value="1"/>
</dbReference>
<name>A0A2R6NIN0_9APHY</name>
<protein>
    <recommendedName>
        <fullName evidence="1">F-box domain-containing protein</fullName>
    </recommendedName>
</protein>
<evidence type="ECO:0000259" key="1">
    <source>
        <dbReference type="Pfam" id="PF12937"/>
    </source>
</evidence>
<feature type="domain" description="F-box" evidence="1">
    <location>
        <begin position="74"/>
        <end position="142"/>
    </location>
</feature>
<evidence type="ECO:0000313" key="3">
    <source>
        <dbReference type="Proteomes" id="UP000186601"/>
    </source>
</evidence>
<dbReference type="InterPro" id="IPR001810">
    <property type="entry name" value="F-box_dom"/>
</dbReference>
<comment type="caution">
    <text evidence="2">The sequence shown here is derived from an EMBL/GenBank/DDBJ whole genome shotgun (WGS) entry which is preliminary data.</text>
</comment>
<reference evidence="2 3" key="1">
    <citation type="submission" date="2018-02" db="EMBL/GenBank/DDBJ databases">
        <title>Genome sequence of the basidiomycete white-rot fungus Phlebia centrifuga.</title>
        <authorList>
            <person name="Granchi Z."/>
            <person name="Peng M."/>
            <person name="de Vries R.P."/>
            <person name="Hilden K."/>
            <person name="Makela M.R."/>
            <person name="Grigoriev I."/>
            <person name="Riley R."/>
        </authorList>
    </citation>
    <scope>NUCLEOTIDE SEQUENCE [LARGE SCALE GENOMIC DNA]</scope>
    <source>
        <strain evidence="2 3">FBCC195</strain>
    </source>
</reference>
<dbReference type="AlphaFoldDB" id="A0A2R6NIN0"/>
<evidence type="ECO:0000313" key="2">
    <source>
        <dbReference type="EMBL" id="PSR72236.1"/>
    </source>
</evidence>
<keyword evidence="3" id="KW-1185">Reference proteome</keyword>
<dbReference type="Gene3D" id="1.20.1280.50">
    <property type="match status" value="1"/>
</dbReference>
<sequence>MSLPWTSLTSNGDVDEFFAITPRTTQSPSRSSVVASEEPAIPDPLPEELLSDAPITSQPFSRPSAVAPKVSATIDSLPAELLLDIFHHLATHHYSDWSLQHHAEPTYSRAALTPVYSWVRVTAVCKRWRAIALQCSALWSHIIPIATPSTLRLLSLSKEAPLSVAYFDPRAHPSQGGSRHAVTAASSALGHTLQHIARIQRLELHFRRFEVRDLSLLFSTATAAPMLSSLFLTTPHISNITLLCKDWVMPHLERLEIRGELTASVQPLLRPSLKHLVLCSAHTASGGASGNLNALQENLQFLQDLSHLSRLHKLHIDLSDYTGTVPSGITFPPSLRDLDVIGHTVHCADILSAFVLSDRCRISLDGTKNFRRREFSYRSLGSTDIALVLANIAAQPVDAWPLSHQTLLAVCLCIGNGGNAFELHGWTSEQSLFIFESSSTKPDVSIKLLCRESEQHLAKLLSPFPLKEAQLLKLGPLDLLGGLGHPTSIAHWFDIFNVLQHVHTLCVFDIDIWLLLAILLPQHQEPSNTAYVRFPRLTTLILVDIKFRLGNSSPRDRQSAYDYQEGGLDGSLVFTEIEGVPQEFRRCLMARASAGARVNHLLIQRASNLCGMDVASFYDGVNHIGWDRSEQVYVPRERISIYCLTLPQNSTLSIHSVDSRGHRIKPLPYLRRINT</sequence>
<dbReference type="OrthoDB" id="2758786at2759"/>
<dbReference type="EMBL" id="MLYV02001198">
    <property type="protein sequence ID" value="PSR72236.1"/>
    <property type="molecule type" value="Genomic_DNA"/>
</dbReference>
<proteinExistence type="predicted"/>